<dbReference type="Gene3D" id="3.30.700.10">
    <property type="entry name" value="Glycoprotein, Type 4 Pilin"/>
    <property type="match status" value="1"/>
</dbReference>
<reference evidence="2 3" key="1">
    <citation type="submission" date="2020-08" db="EMBL/GenBank/DDBJ databases">
        <title>Genomic Encyclopedia of Type Strains, Phase IV (KMG-IV): sequencing the most valuable type-strain genomes for metagenomic binning, comparative biology and taxonomic classification.</title>
        <authorList>
            <person name="Goeker M."/>
        </authorList>
    </citation>
    <scope>NUCLEOTIDE SEQUENCE [LARGE SCALE GENOMIC DNA]</scope>
    <source>
        <strain evidence="2 3">DSM 12252</strain>
    </source>
</reference>
<feature type="transmembrane region" description="Helical" evidence="1">
    <location>
        <begin position="12"/>
        <end position="33"/>
    </location>
</feature>
<keyword evidence="1" id="KW-0472">Membrane</keyword>
<comment type="caution">
    <text evidence="2">The sequence shown here is derived from an EMBL/GenBank/DDBJ whole genome shotgun (WGS) entry which is preliminary data.</text>
</comment>
<dbReference type="InterPro" id="IPR045584">
    <property type="entry name" value="Pilin-like"/>
</dbReference>
<organism evidence="2 3">
    <name type="scientific">Prosthecobacter vanneervenii</name>
    <dbReference type="NCBI Taxonomy" id="48466"/>
    <lineage>
        <taxon>Bacteria</taxon>
        <taxon>Pseudomonadati</taxon>
        <taxon>Verrucomicrobiota</taxon>
        <taxon>Verrucomicrobiia</taxon>
        <taxon>Verrucomicrobiales</taxon>
        <taxon>Verrucomicrobiaceae</taxon>
        <taxon>Prosthecobacter</taxon>
    </lineage>
</organism>
<keyword evidence="1" id="KW-1133">Transmembrane helix</keyword>
<dbReference type="EMBL" id="JACHIG010000002">
    <property type="protein sequence ID" value="MBB5031749.1"/>
    <property type="molecule type" value="Genomic_DNA"/>
</dbReference>
<proteinExistence type="predicted"/>
<name>A0A7W7Y909_9BACT</name>
<keyword evidence="3" id="KW-1185">Reference proteome</keyword>
<keyword evidence="1" id="KW-0812">Transmembrane</keyword>
<dbReference type="InterPro" id="IPR012902">
    <property type="entry name" value="N_methyl_site"/>
</dbReference>
<accession>A0A7W7Y909</accession>
<sequence length="159" mass="17378">MATSRRQHGFSFVEAIFTIAIIGIMSSIVVAAISNAARDSYRVLSRQQQASLQSAVTAWVMAQTRVNSTSAQFQSLENIRARYNSAGNSLGRFNLLVPTPGAADPIQRAGFVDQTTADQFLSYSSGGQLQTEALVNSQQYITLPDWQSDDFPRVNLVTQ</sequence>
<gene>
    <name evidence="2" type="ORF">HNQ65_001317</name>
</gene>
<evidence type="ECO:0000313" key="3">
    <source>
        <dbReference type="Proteomes" id="UP000590740"/>
    </source>
</evidence>
<dbReference type="SUPFAM" id="SSF54523">
    <property type="entry name" value="Pili subunits"/>
    <property type="match status" value="1"/>
</dbReference>
<evidence type="ECO:0000256" key="1">
    <source>
        <dbReference type="SAM" id="Phobius"/>
    </source>
</evidence>
<protein>
    <submittedName>
        <fullName evidence="2">Prepilin-type N-terminal cleavage/methylation domain-containing protein</fullName>
    </submittedName>
</protein>
<dbReference type="NCBIfam" id="TIGR02532">
    <property type="entry name" value="IV_pilin_GFxxxE"/>
    <property type="match status" value="1"/>
</dbReference>
<dbReference type="Proteomes" id="UP000590740">
    <property type="component" value="Unassembled WGS sequence"/>
</dbReference>
<dbReference type="RefSeq" id="WP_184338681.1">
    <property type="nucleotide sequence ID" value="NZ_JACHIG010000002.1"/>
</dbReference>
<evidence type="ECO:0000313" key="2">
    <source>
        <dbReference type="EMBL" id="MBB5031749.1"/>
    </source>
</evidence>
<dbReference type="AlphaFoldDB" id="A0A7W7Y909"/>
<dbReference type="Pfam" id="PF07963">
    <property type="entry name" value="N_methyl"/>
    <property type="match status" value="1"/>
</dbReference>